<accession>X6LEB0</accession>
<gene>
    <name evidence="1" type="ORF">RFI_37109</name>
</gene>
<comment type="caution">
    <text evidence="1">The sequence shown here is derived from an EMBL/GenBank/DDBJ whole genome shotgun (WGS) entry which is preliminary data.</text>
</comment>
<keyword evidence="2" id="KW-1185">Reference proteome</keyword>
<protein>
    <submittedName>
        <fullName evidence="1">Uncharacterized protein</fullName>
    </submittedName>
</protein>
<name>X6LEB0_RETFI</name>
<sequence>MNDHLESIFIILFAHWNVIKQMENNVHEANSKEKYTKVSLNCCFMSSINSKEYYQLMAQMYNLQQEQMVMLFVPEYIFSKEEFSKHEFVYVIYYVYIKYDLCFRFVSKTSFQIIFFKLVKKKYFLLFVTKTKNSERKDNGDWIEKELQRKVQKWKRASTSWVVQSATQLLIDPVQEVKGWLQQERVSNTKHVAKLQKAGQSQGRTYAPIQIYLFRREIILGEPIFIPLLPLYLESLFDLEICFTFDTKEYLCGLYLHKISQLCSNLEMIHVNHTNVEAYKRKALDCFISPILELLFLYCKSCMVMQSNVLFKERG</sequence>
<organism evidence="1 2">
    <name type="scientific">Reticulomyxa filosa</name>
    <dbReference type="NCBI Taxonomy" id="46433"/>
    <lineage>
        <taxon>Eukaryota</taxon>
        <taxon>Sar</taxon>
        <taxon>Rhizaria</taxon>
        <taxon>Retaria</taxon>
        <taxon>Foraminifera</taxon>
        <taxon>Monothalamids</taxon>
        <taxon>Reticulomyxidae</taxon>
        <taxon>Reticulomyxa</taxon>
    </lineage>
</organism>
<dbReference type="AlphaFoldDB" id="X6LEB0"/>
<proteinExistence type="predicted"/>
<dbReference type="Proteomes" id="UP000023152">
    <property type="component" value="Unassembled WGS sequence"/>
</dbReference>
<dbReference type="EMBL" id="ASPP01041326">
    <property type="protein sequence ID" value="ETO00338.1"/>
    <property type="molecule type" value="Genomic_DNA"/>
</dbReference>
<evidence type="ECO:0000313" key="1">
    <source>
        <dbReference type="EMBL" id="ETO00338.1"/>
    </source>
</evidence>
<evidence type="ECO:0000313" key="2">
    <source>
        <dbReference type="Proteomes" id="UP000023152"/>
    </source>
</evidence>
<reference evidence="1 2" key="1">
    <citation type="journal article" date="2013" name="Curr. Biol.">
        <title>The Genome of the Foraminiferan Reticulomyxa filosa.</title>
        <authorList>
            <person name="Glockner G."/>
            <person name="Hulsmann N."/>
            <person name="Schleicher M."/>
            <person name="Noegel A.A."/>
            <person name="Eichinger L."/>
            <person name="Gallinger C."/>
            <person name="Pawlowski J."/>
            <person name="Sierra R."/>
            <person name="Euteneuer U."/>
            <person name="Pillet L."/>
            <person name="Moustafa A."/>
            <person name="Platzer M."/>
            <person name="Groth M."/>
            <person name="Szafranski K."/>
            <person name="Schliwa M."/>
        </authorList>
    </citation>
    <scope>NUCLEOTIDE SEQUENCE [LARGE SCALE GENOMIC DNA]</scope>
</reference>